<dbReference type="AlphaFoldDB" id="A0A5S5MD97"/>
<dbReference type="GO" id="GO:0089705">
    <property type="term" value="P:protein localization to outer membrane"/>
    <property type="evidence" value="ECO:0007669"/>
    <property type="project" value="TreeGrafter"/>
</dbReference>
<dbReference type="GO" id="GO:0016887">
    <property type="term" value="F:ATP hydrolysis activity"/>
    <property type="evidence" value="ECO:0007669"/>
    <property type="project" value="InterPro"/>
</dbReference>
<dbReference type="PANTHER" id="PTHR24220:SF689">
    <property type="entry name" value="LIPOPROTEIN-RELEASING SYSTEM ATP-BINDING PROTEIN LOLD"/>
    <property type="match status" value="1"/>
</dbReference>
<dbReference type="FunFam" id="3.40.50.300:FF:000032">
    <property type="entry name" value="Export ABC transporter ATP-binding protein"/>
    <property type="match status" value="1"/>
</dbReference>
<dbReference type="PROSITE" id="PS50893">
    <property type="entry name" value="ABC_TRANSPORTER_2"/>
    <property type="match status" value="1"/>
</dbReference>
<dbReference type="InterPro" id="IPR015854">
    <property type="entry name" value="ABC_transpr_LolD-like"/>
</dbReference>
<dbReference type="InterPro" id="IPR003439">
    <property type="entry name" value="ABC_transporter-like_ATP-bd"/>
</dbReference>
<dbReference type="GO" id="GO:0005886">
    <property type="term" value="C:plasma membrane"/>
    <property type="evidence" value="ECO:0007669"/>
    <property type="project" value="TreeGrafter"/>
</dbReference>
<dbReference type="InterPro" id="IPR017871">
    <property type="entry name" value="ABC_transporter-like_CS"/>
</dbReference>
<dbReference type="Pfam" id="PF00005">
    <property type="entry name" value="ABC_tran"/>
    <property type="match status" value="1"/>
</dbReference>
<dbReference type="SUPFAM" id="SSF52540">
    <property type="entry name" value="P-loop containing nucleoside triphosphate hydrolases"/>
    <property type="match status" value="1"/>
</dbReference>
<keyword evidence="1" id="KW-0813">Transport</keyword>
<dbReference type="PROSITE" id="PS00211">
    <property type="entry name" value="ABC_TRANSPORTER_1"/>
    <property type="match status" value="1"/>
</dbReference>
<comment type="caution">
    <text evidence="6">The sequence shown here is derived from an EMBL/GenBank/DDBJ whole genome shotgun (WGS) entry which is preliminary data.</text>
</comment>
<gene>
    <name evidence="6" type="ORF">FIM25_13785</name>
</gene>
<evidence type="ECO:0000256" key="2">
    <source>
        <dbReference type="ARBA" id="ARBA00022741"/>
    </source>
</evidence>
<dbReference type="GO" id="GO:0005524">
    <property type="term" value="F:ATP binding"/>
    <property type="evidence" value="ECO:0007669"/>
    <property type="project" value="UniProtKB-KW"/>
</dbReference>
<feature type="domain" description="ABC transporter" evidence="5">
    <location>
        <begin position="8"/>
        <end position="241"/>
    </location>
</feature>
<dbReference type="Proteomes" id="UP000321899">
    <property type="component" value="Unassembled WGS sequence"/>
</dbReference>
<sequence>MDDCRDILELCGVHKTFLDGVQPVPVLKDVNWTVSRKDTIAIVGPSGIGKSTLLHIMGALDRPDAGKLLLNGRNILSLDDAGLARVRNGVMGFVFQFHHMLPEFTALENVMMPARIAGIAISEARGRSEELLDRMGLSHRMHHRTSQLSGGEQQRAALARALVMSPPFLFADEPTGNLDIDNSRKVHELLLEIHAEKKCALVVVTHNMELAGMMQTQITLRDGLVVDGDIPVHAANGLVFTP</sequence>
<dbReference type="GO" id="GO:0022857">
    <property type="term" value="F:transmembrane transporter activity"/>
    <property type="evidence" value="ECO:0007669"/>
    <property type="project" value="TreeGrafter"/>
</dbReference>
<proteinExistence type="inferred from homology"/>
<organism evidence="6 7">
    <name type="scientific">Desulfobotulus mexicanus</name>
    <dbReference type="NCBI Taxonomy" id="2586642"/>
    <lineage>
        <taxon>Bacteria</taxon>
        <taxon>Pseudomonadati</taxon>
        <taxon>Thermodesulfobacteriota</taxon>
        <taxon>Desulfobacteria</taxon>
        <taxon>Desulfobacterales</taxon>
        <taxon>Desulfobacteraceae</taxon>
        <taxon>Desulfobotulus</taxon>
    </lineage>
</organism>
<evidence type="ECO:0000256" key="4">
    <source>
        <dbReference type="ARBA" id="ARBA00038388"/>
    </source>
</evidence>
<keyword evidence="2" id="KW-0547">Nucleotide-binding</keyword>
<evidence type="ECO:0000256" key="3">
    <source>
        <dbReference type="ARBA" id="ARBA00022840"/>
    </source>
</evidence>
<name>A0A5S5MD97_9BACT</name>
<dbReference type="CDD" id="cd03255">
    <property type="entry name" value="ABC_MJ0796_LolCDE_FtsE"/>
    <property type="match status" value="1"/>
</dbReference>
<keyword evidence="7" id="KW-1185">Reference proteome</keyword>
<keyword evidence="3 6" id="KW-0067">ATP-binding</keyword>
<dbReference type="EMBL" id="VDMB01000022">
    <property type="protein sequence ID" value="TYT73706.1"/>
    <property type="molecule type" value="Genomic_DNA"/>
</dbReference>
<dbReference type="Gene3D" id="3.40.50.300">
    <property type="entry name" value="P-loop containing nucleotide triphosphate hydrolases"/>
    <property type="match status" value="1"/>
</dbReference>
<dbReference type="RefSeq" id="WP_139450408.1">
    <property type="nucleotide sequence ID" value="NZ_VDMB01000022.1"/>
</dbReference>
<evidence type="ECO:0000313" key="7">
    <source>
        <dbReference type="Proteomes" id="UP000321899"/>
    </source>
</evidence>
<evidence type="ECO:0000313" key="6">
    <source>
        <dbReference type="EMBL" id="TYT73706.1"/>
    </source>
</evidence>
<dbReference type="InterPro" id="IPR027417">
    <property type="entry name" value="P-loop_NTPase"/>
</dbReference>
<dbReference type="PANTHER" id="PTHR24220">
    <property type="entry name" value="IMPORT ATP-BINDING PROTEIN"/>
    <property type="match status" value="1"/>
</dbReference>
<dbReference type="InterPro" id="IPR003593">
    <property type="entry name" value="AAA+_ATPase"/>
</dbReference>
<dbReference type="GO" id="GO:0098796">
    <property type="term" value="C:membrane protein complex"/>
    <property type="evidence" value="ECO:0007669"/>
    <property type="project" value="UniProtKB-ARBA"/>
</dbReference>
<dbReference type="OrthoDB" id="9809450at2"/>
<evidence type="ECO:0000256" key="1">
    <source>
        <dbReference type="ARBA" id="ARBA00022448"/>
    </source>
</evidence>
<reference evidence="6 7" key="1">
    <citation type="submission" date="2019-06" db="EMBL/GenBank/DDBJ databases">
        <title>Desulfobotulus mexicanus sp. nov., a novel sulfate-reducing bacterium isolated from the sediment of an alkaline crater lake in Mexico.</title>
        <authorList>
            <person name="Hirschler-Rea A."/>
        </authorList>
    </citation>
    <scope>NUCLEOTIDE SEQUENCE [LARGE SCALE GENOMIC DNA]</scope>
    <source>
        <strain evidence="6 7">PAR22N</strain>
    </source>
</reference>
<dbReference type="SMART" id="SM00382">
    <property type="entry name" value="AAA"/>
    <property type="match status" value="1"/>
</dbReference>
<comment type="similarity">
    <text evidence="4">Belongs to the ABC transporter superfamily. Macrolide exporter (TC 3.A.1.122) family.</text>
</comment>
<evidence type="ECO:0000259" key="5">
    <source>
        <dbReference type="PROSITE" id="PS50893"/>
    </source>
</evidence>
<dbReference type="InterPro" id="IPR017911">
    <property type="entry name" value="MacB-like_ATP-bd"/>
</dbReference>
<accession>A0A5S5MD97</accession>
<dbReference type="GO" id="GO:0044874">
    <property type="term" value="P:lipoprotein localization to outer membrane"/>
    <property type="evidence" value="ECO:0007669"/>
    <property type="project" value="TreeGrafter"/>
</dbReference>
<protein>
    <submittedName>
        <fullName evidence="6">ABC transporter ATP-binding protein</fullName>
    </submittedName>
</protein>